<dbReference type="Gene3D" id="3.40.30.10">
    <property type="entry name" value="Glutaredoxin"/>
    <property type="match status" value="1"/>
</dbReference>
<protein>
    <submittedName>
        <fullName evidence="3">TlpA family protein disulfide reductase</fullName>
    </submittedName>
</protein>
<proteinExistence type="predicted"/>
<dbReference type="InterPro" id="IPR036249">
    <property type="entry name" value="Thioredoxin-like_sf"/>
</dbReference>
<dbReference type="EMBL" id="CP063849">
    <property type="protein sequence ID" value="QOY86025.1"/>
    <property type="molecule type" value="Genomic_DNA"/>
</dbReference>
<dbReference type="PANTHER" id="PTHR42852:SF17">
    <property type="entry name" value="THIOREDOXIN-LIKE PROTEIN HI_1115"/>
    <property type="match status" value="1"/>
</dbReference>
<dbReference type="InterPro" id="IPR050553">
    <property type="entry name" value="Thioredoxin_ResA/DsbE_sf"/>
</dbReference>
<dbReference type="SUPFAM" id="SSF52833">
    <property type="entry name" value="Thioredoxin-like"/>
    <property type="match status" value="1"/>
</dbReference>
<feature type="chain" id="PRO_5032965270" evidence="1">
    <location>
        <begin position="17"/>
        <end position="179"/>
    </location>
</feature>
<keyword evidence="4" id="KW-1185">Reference proteome</keyword>
<dbReference type="RefSeq" id="WP_194447694.1">
    <property type="nucleotide sequence ID" value="NZ_CP063849.1"/>
</dbReference>
<dbReference type="GO" id="GO:0016209">
    <property type="term" value="F:antioxidant activity"/>
    <property type="evidence" value="ECO:0007669"/>
    <property type="project" value="InterPro"/>
</dbReference>
<dbReference type="PROSITE" id="PS51352">
    <property type="entry name" value="THIOREDOXIN_2"/>
    <property type="match status" value="1"/>
</dbReference>
<gene>
    <name evidence="3" type="ORF">IRI77_24855</name>
</gene>
<keyword evidence="1" id="KW-0732">Signal</keyword>
<dbReference type="InterPro" id="IPR013766">
    <property type="entry name" value="Thioredoxin_domain"/>
</dbReference>
<dbReference type="InterPro" id="IPR000866">
    <property type="entry name" value="AhpC/TSA"/>
</dbReference>
<accession>A0A7S7NLZ8</accession>
<feature type="domain" description="Thioredoxin" evidence="2">
    <location>
        <begin position="18"/>
        <end position="168"/>
    </location>
</feature>
<dbReference type="AlphaFoldDB" id="A0A7S7NLZ8"/>
<evidence type="ECO:0000259" key="2">
    <source>
        <dbReference type="PROSITE" id="PS51352"/>
    </source>
</evidence>
<dbReference type="CDD" id="cd02966">
    <property type="entry name" value="TlpA_like_family"/>
    <property type="match status" value="1"/>
</dbReference>
<reference evidence="3 4" key="1">
    <citation type="submission" date="2020-10" db="EMBL/GenBank/DDBJ databases">
        <title>Complete genome sequence of Paludibaculum fermentans P105T, a facultatively anaerobic acidobacterium capable of dissimilatory Fe(III) reduction.</title>
        <authorList>
            <person name="Dedysh S.N."/>
            <person name="Beletsky A.V."/>
            <person name="Kulichevskaya I.S."/>
            <person name="Mardanov A.V."/>
            <person name="Ravin N.V."/>
        </authorList>
    </citation>
    <scope>NUCLEOTIDE SEQUENCE [LARGE SCALE GENOMIC DNA]</scope>
    <source>
        <strain evidence="3 4">P105</strain>
    </source>
</reference>
<dbReference type="PANTHER" id="PTHR42852">
    <property type="entry name" value="THIOL:DISULFIDE INTERCHANGE PROTEIN DSBE"/>
    <property type="match status" value="1"/>
</dbReference>
<dbReference type="KEGG" id="pfer:IRI77_24855"/>
<sequence length="179" mass="19291">MKKLLLFFVLAVSALAGPLSGKRVASFTLADATGKYYDVLDFRGKVLLIDIMKTDCPHCQTLSRTLERVKAKYGDKIAVLSIVNPPDDPTRVSAYIAKYKVTNPVLFDFGQATAAMLKITPQNPSINLPTLLVVDAQGIVRSDLVYDESLKAIFEGDGLYAVIDKAMGGAPAAAPAKKK</sequence>
<dbReference type="Proteomes" id="UP000593892">
    <property type="component" value="Chromosome"/>
</dbReference>
<feature type="signal peptide" evidence="1">
    <location>
        <begin position="1"/>
        <end position="16"/>
    </location>
</feature>
<evidence type="ECO:0000256" key="1">
    <source>
        <dbReference type="SAM" id="SignalP"/>
    </source>
</evidence>
<name>A0A7S7NLZ8_PALFE</name>
<dbReference type="GO" id="GO:0016491">
    <property type="term" value="F:oxidoreductase activity"/>
    <property type="evidence" value="ECO:0007669"/>
    <property type="project" value="InterPro"/>
</dbReference>
<organism evidence="3 4">
    <name type="scientific">Paludibaculum fermentans</name>
    <dbReference type="NCBI Taxonomy" id="1473598"/>
    <lineage>
        <taxon>Bacteria</taxon>
        <taxon>Pseudomonadati</taxon>
        <taxon>Acidobacteriota</taxon>
        <taxon>Terriglobia</taxon>
        <taxon>Bryobacterales</taxon>
        <taxon>Bryobacteraceae</taxon>
        <taxon>Paludibaculum</taxon>
    </lineage>
</organism>
<dbReference type="Pfam" id="PF00578">
    <property type="entry name" value="AhpC-TSA"/>
    <property type="match status" value="1"/>
</dbReference>
<evidence type="ECO:0000313" key="4">
    <source>
        <dbReference type="Proteomes" id="UP000593892"/>
    </source>
</evidence>
<evidence type="ECO:0000313" key="3">
    <source>
        <dbReference type="EMBL" id="QOY86025.1"/>
    </source>
</evidence>